<protein>
    <recommendedName>
        <fullName evidence="6">DUF5606 domain-containing protein</fullName>
    </recommendedName>
</protein>
<dbReference type="EMBL" id="JBEPMO010000002">
    <property type="protein sequence ID" value="MET3731033.1"/>
    <property type="molecule type" value="Genomic_DNA"/>
</dbReference>
<comment type="caution">
    <text evidence="4">The sequence shown here is derived from an EMBL/GenBank/DDBJ whole genome shotgun (WGS) entry which is preliminary data.</text>
</comment>
<dbReference type="Gene3D" id="1.10.10.1650">
    <property type="match status" value="1"/>
</dbReference>
<proteinExistence type="predicted"/>
<sequence>MDLTKIISISGKPGLFKLISQAKGGFIVEDLDKGKKTSISAHNNVSLLENVAIYGVSEEFPLKEVFTRIYNKENGGAAISHKESGANLRKYIEEVLPEYDESRVYDSDLKKLFQWYNILQANGLVTPVEEPKAEETSAEVEEKPKKAKKAAEPKEKAETKEKKAPKAKKEDK</sequence>
<dbReference type="InterPro" id="IPR049281">
    <property type="entry name" value="BVU_3817-like_C_sf"/>
</dbReference>
<name>A0ABV2LR36_9FLAO</name>
<evidence type="ECO:0000313" key="4">
    <source>
        <dbReference type="EMBL" id="MET3731033.1"/>
    </source>
</evidence>
<dbReference type="Gene3D" id="2.30.30.730">
    <property type="match status" value="1"/>
</dbReference>
<accession>A0ABV2LR36</accession>
<evidence type="ECO:0000313" key="5">
    <source>
        <dbReference type="Proteomes" id="UP001549146"/>
    </source>
</evidence>
<gene>
    <name evidence="4" type="ORF">ABID46_000592</name>
</gene>
<organism evidence="4 5">
    <name type="scientific">Moheibacter stercoris</name>
    <dbReference type="NCBI Taxonomy" id="1628251"/>
    <lineage>
        <taxon>Bacteria</taxon>
        <taxon>Pseudomonadati</taxon>
        <taxon>Bacteroidota</taxon>
        <taxon>Flavobacteriia</taxon>
        <taxon>Flavobacteriales</taxon>
        <taxon>Weeksellaceae</taxon>
        <taxon>Moheibacter</taxon>
    </lineage>
</organism>
<dbReference type="RefSeq" id="WP_354506912.1">
    <property type="nucleotide sequence ID" value="NZ_JBEPMO010000002.1"/>
</dbReference>
<dbReference type="InterPro" id="IPR049282">
    <property type="entry name" value="BVU_3817_N_sf"/>
</dbReference>
<feature type="compositionally biased region" description="Basic and acidic residues" evidence="1">
    <location>
        <begin position="129"/>
        <end position="172"/>
    </location>
</feature>
<dbReference type="Pfam" id="PF18347">
    <property type="entry name" value="DUF5606"/>
    <property type="match status" value="1"/>
</dbReference>
<dbReference type="Pfam" id="PF21186">
    <property type="entry name" value="DUF6852"/>
    <property type="match status" value="1"/>
</dbReference>
<keyword evidence="5" id="KW-1185">Reference proteome</keyword>
<evidence type="ECO:0000259" key="3">
    <source>
        <dbReference type="Pfam" id="PF21186"/>
    </source>
</evidence>
<dbReference type="InterPro" id="IPR041218">
    <property type="entry name" value="DUF5606"/>
</dbReference>
<feature type="region of interest" description="Disordered" evidence="1">
    <location>
        <begin position="127"/>
        <end position="172"/>
    </location>
</feature>
<feature type="domain" description="DUF5606" evidence="2">
    <location>
        <begin position="3"/>
        <end position="48"/>
    </location>
</feature>
<evidence type="ECO:0000256" key="1">
    <source>
        <dbReference type="SAM" id="MobiDB-lite"/>
    </source>
</evidence>
<dbReference type="Proteomes" id="UP001549146">
    <property type="component" value="Unassembled WGS sequence"/>
</dbReference>
<dbReference type="InterPro" id="IPR049280">
    <property type="entry name" value="DUF6852"/>
</dbReference>
<evidence type="ECO:0008006" key="6">
    <source>
        <dbReference type="Google" id="ProtNLM"/>
    </source>
</evidence>
<evidence type="ECO:0000259" key="2">
    <source>
        <dbReference type="Pfam" id="PF18347"/>
    </source>
</evidence>
<feature type="domain" description="DUF6852" evidence="3">
    <location>
        <begin position="51"/>
        <end position="119"/>
    </location>
</feature>
<reference evidence="4 5" key="1">
    <citation type="submission" date="2024-06" db="EMBL/GenBank/DDBJ databases">
        <title>Genomic Encyclopedia of Type Strains, Phase IV (KMG-IV): sequencing the most valuable type-strain genomes for metagenomic binning, comparative biology and taxonomic classification.</title>
        <authorList>
            <person name="Goeker M."/>
        </authorList>
    </citation>
    <scope>NUCLEOTIDE SEQUENCE [LARGE SCALE GENOMIC DNA]</scope>
    <source>
        <strain evidence="4 5">DSM 29388</strain>
    </source>
</reference>